<organism evidence="1 2">
    <name type="scientific">Actinomadura macrotermitis</name>
    <dbReference type="NCBI Taxonomy" id="2585200"/>
    <lineage>
        <taxon>Bacteria</taxon>
        <taxon>Bacillati</taxon>
        <taxon>Actinomycetota</taxon>
        <taxon>Actinomycetes</taxon>
        <taxon>Streptosporangiales</taxon>
        <taxon>Thermomonosporaceae</taxon>
        <taxon>Actinomadura</taxon>
    </lineage>
</organism>
<evidence type="ECO:0000313" key="2">
    <source>
        <dbReference type="Proteomes" id="UP000487268"/>
    </source>
</evidence>
<dbReference type="AlphaFoldDB" id="A0A7K0BTD0"/>
<protein>
    <submittedName>
        <fullName evidence="1">Uncharacterized protein</fullName>
    </submittedName>
</protein>
<name>A0A7K0BTD0_9ACTN</name>
<keyword evidence="2" id="KW-1185">Reference proteome</keyword>
<reference evidence="1 2" key="1">
    <citation type="submission" date="2019-10" db="EMBL/GenBank/DDBJ databases">
        <title>Actinomadura rubteroloni sp. nov. and Actinomadura macrotermitis sp. nov., isolated from the gut of fungus growing-termite Macrotermes natalensis.</title>
        <authorList>
            <person name="Benndorf R."/>
            <person name="Martin K."/>
            <person name="Kuefner M."/>
            <person name="De Beer W."/>
            <person name="Kaster A.-K."/>
            <person name="Vollmers J."/>
            <person name="Poulsen M."/>
            <person name="Beemelmanns C."/>
        </authorList>
    </citation>
    <scope>NUCLEOTIDE SEQUENCE [LARGE SCALE GENOMIC DNA]</scope>
    <source>
        <strain evidence="1 2">RB68</strain>
    </source>
</reference>
<accession>A0A7K0BTD0</accession>
<gene>
    <name evidence="1" type="ORF">ACRB68_22030</name>
</gene>
<dbReference type="EMBL" id="WEGH01000001">
    <property type="protein sequence ID" value="MQY04152.1"/>
    <property type="molecule type" value="Genomic_DNA"/>
</dbReference>
<evidence type="ECO:0000313" key="1">
    <source>
        <dbReference type="EMBL" id="MQY04152.1"/>
    </source>
</evidence>
<proteinExistence type="predicted"/>
<sequence>MKIAKLIARTARRVVRDVTDAPRVSRELRTLRAATPARVPAPLTAGQIKGEVPAVADIEAAARQFEQARTDANAAARAKRAAEKILKRTPDGQYGAVVVERFESSRQVADLDAIRTLFAEHGLGDIPMKSCAPSLALTFTAADTGTEPAESVLQLVPAA</sequence>
<dbReference type="OrthoDB" id="4246104at2"/>
<dbReference type="Proteomes" id="UP000487268">
    <property type="component" value="Unassembled WGS sequence"/>
</dbReference>
<dbReference type="RefSeq" id="WP_153531963.1">
    <property type="nucleotide sequence ID" value="NZ_WEGH01000001.1"/>
</dbReference>
<comment type="caution">
    <text evidence="1">The sequence shown here is derived from an EMBL/GenBank/DDBJ whole genome shotgun (WGS) entry which is preliminary data.</text>
</comment>